<dbReference type="Pfam" id="PF02782">
    <property type="entry name" value="FGGY_C"/>
    <property type="match status" value="1"/>
</dbReference>
<evidence type="ECO:0000313" key="10">
    <source>
        <dbReference type="EMBL" id="RZT66166.1"/>
    </source>
</evidence>
<dbReference type="EMBL" id="SHKI01000004">
    <property type="protein sequence ID" value="RZT66166.1"/>
    <property type="molecule type" value="Genomic_DNA"/>
</dbReference>
<proteinExistence type="inferred from homology"/>
<gene>
    <name evidence="10" type="ORF">EV139_1595</name>
</gene>
<feature type="domain" description="Carbohydrate kinase FGGY C-terminal" evidence="9">
    <location>
        <begin position="255"/>
        <end position="431"/>
    </location>
</feature>
<dbReference type="OrthoDB" id="9805576at2"/>
<sequence length="508" mass="53416">MFSLAIDIGTEGARAGVFDASGARLADASATYLTSYPAPGWAEQHPTDWWRAAVQASRTALSEAGVDRVAAVSVATTASSVVVVDAAGEPLRPALLWMDGRAAQEAAETARLDHPALRFSGGSDSAEWLVPKAMWLARNEPETYAAAHRIAESVDYLTFKLSGAWVGSRMNATCKWNYDYRKGGLPEELYRELGVPGLSEKLPQEILPVGAIAGELTAAAAAQLGVAPGAAVVTGGIDAHLTLVALWGQSANPVAIVAGTSNAFIAELTDPVFAPTIWGPYPGALREDRWLIEGGQISAGAALSWLSERVLGVTRNRIGDLVERALEVPAAGHGLIVLDHFMGNRTPLRDPKLRGAVLGLTLGTTPEHLYRATVESVAYGTRQVLESFEAVGVDTTDTFVSGGIRHNPLWLQTTADVLGRPVQLVAGENLTTRALAALGVAATSGEPLAEVAARFTPECRVVEPDPVAAAALDAGYETYRETTAVLTDTHHRLAAATAATERRAAVPA</sequence>
<keyword evidence="11" id="KW-1185">Reference proteome</keyword>
<evidence type="ECO:0000256" key="5">
    <source>
        <dbReference type="ARBA" id="ARBA00022935"/>
    </source>
</evidence>
<dbReference type="PIRSF" id="PIRSF000538">
    <property type="entry name" value="GlpK"/>
    <property type="match status" value="1"/>
</dbReference>
<dbReference type="InterPro" id="IPR000577">
    <property type="entry name" value="Carb_kinase_FGGY"/>
</dbReference>
<comment type="similarity">
    <text evidence="7">Belongs to the FGGY kinase family.</text>
</comment>
<dbReference type="Pfam" id="PF00370">
    <property type="entry name" value="FGGY_N"/>
    <property type="match status" value="1"/>
</dbReference>
<evidence type="ECO:0000256" key="1">
    <source>
        <dbReference type="ARBA" id="ARBA00022679"/>
    </source>
</evidence>
<organism evidence="10 11">
    <name type="scientific">Leucobacter luti</name>
    <dbReference type="NCBI Taxonomy" id="340320"/>
    <lineage>
        <taxon>Bacteria</taxon>
        <taxon>Bacillati</taxon>
        <taxon>Actinomycetota</taxon>
        <taxon>Actinomycetes</taxon>
        <taxon>Micrococcales</taxon>
        <taxon>Microbacteriaceae</taxon>
        <taxon>Leucobacter</taxon>
    </lineage>
</organism>
<name>A0A4Q7TY85_9MICO</name>
<keyword evidence="1 7" id="KW-0808">Transferase</keyword>
<keyword evidence="4" id="KW-0067">ATP-binding</keyword>
<dbReference type="InterPro" id="IPR005929">
    <property type="entry name" value="Ribulokinase"/>
</dbReference>
<evidence type="ECO:0000256" key="2">
    <source>
        <dbReference type="ARBA" id="ARBA00022741"/>
    </source>
</evidence>
<evidence type="ECO:0000256" key="6">
    <source>
        <dbReference type="ARBA" id="ARBA00023277"/>
    </source>
</evidence>
<dbReference type="Proteomes" id="UP000291832">
    <property type="component" value="Unassembled WGS sequence"/>
</dbReference>
<dbReference type="InterPro" id="IPR018485">
    <property type="entry name" value="FGGY_C"/>
</dbReference>
<dbReference type="PROSITE" id="PS00445">
    <property type="entry name" value="FGGY_KINASES_2"/>
    <property type="match status" value="1"/>
</dbReference>
<dbReference type="PANTHER" id="PTHR43435">
    <property type="entry name" value="RIBULOKINASE"/>
    <property type="match status" value="1"/>
</dbReference>
<dbReference type="CDD" id="cd07781">
    <property type="entry name" value="ASKHA_NBD_FGGY_L-RBK"/>
    <property type="match status" value="1"/>
</dbReference>
<keyword evidence="3 7" id="KW-0418">Kinase</keyword>
<evidence type="ECO:0000256" key="7">
    <source>
        <dbReference type="RuleBase" id="RU003733"/>
    </source>
</evidence>
<dbReference type="GO" id="GO:0019569">
    <property type="term" value="P:L-arabinose catabolic process to D-xylulose 5-phosphate"/>
    <property type="evidence" value="ECO:0007669"/>
    <property type="project" value="InterPro"/>
</dbReference>
<evidence type="ECO:0000256" key="4">
    <source>
        <dbReference type="ARBA" id="ARBA00022840"/>
    </source>
</evidence>
<dbReference type="GO" id="GO:0008741">
    <property type="term" value="F:ribulokinase activity"/>
    <property type="evidence" value="ECO:0007669"/>
    <property type="project" value="InterPro"/>
</dbReference>
<dbReference type="InterPro" id="IPR043129">
    <property type="entry name" value="ATPase_NBD"/>
</dbReference>
<dbReference type="InterPro" id="IPR018484">
    <property type="entry name" value="FGGY_N"/>
</dbReference>
<dbReference type="Gene3D" id="3.30.420.40">
    <property type="match status" value="2"/>
</dbReference>
<keyword evidence="2" id="KW-0547">Nucleotide-binding</keyword>
<accession>A0A4Q7TY85</accession>
<dbReference type="AlphaFoldDB" id="A0A4Q7TY85"/>
<protein>
    <submittedName>
        <fullName evidence="10">FGGY-family pentulose kinase</fullName>
    </submittedName>
</protein>
<dbReference type="GO" id="GO:0019150">
    <property type="term" value="F:D-ribulokinase activity"/>
    <property type="evidence" value="ECO:0007669"/>
    <property type="project" value="TreeGrafter"/>
</dbReference>
<feature type="domain" description="Carbohydrate kinase FGGY N-terminal" evidence="8">
    <location>
        <begin position="4"/>
        <end position="244"/>
    </location>
</feature>
<dbReference type="PANTHER" id="PTHR43435:SF4">
    <property type="entry name" value="FGGY CARBOHYDRATE KINASE DOMAIN-CONTAINING PROTEIN"/>
    <property type="match status" value="1"/>
</dbReference>
<dbReference type="InterPro" id="IPR018483">
    <property type="entry name" value="Carb_kinase_FGGY_CS"/>
</dbReference>
<dbReference type="RefSeq" id="WP_130453777.1">
    <property type="nucleotide sequence ID" value="NZ_QYAG01000001.1"/>
</dbReference>
<evidence type="ECO:0000259" key="8">
    <source>
        <dbReference type="Pfam" id="PF00370"/>
    </source>
</evidence>
<comment type="caution">
    <text evidence="10">The sequence shown here is derived from an EMBL/GenBank/DDBJ whole genome shotgun (WGS) entry which is preliminary data.</text>
</comment>
<evidence type="ECO:0000256" key="3">
    <source>
        <dbReference type="ARBA" id="ARBA00022777"/>
    </source>
</evidence>
<dbReference type="GO" id="GO:0005737">
    <property type="term" value="C:cytoplasm"/>
    <property type="evidence" value="ECO:0007669"/>
    <property type="project" value="TreeGrafter"/>
</dbReference>
<keyword evidence="5" id="KW-0054">Arabinose catabolism</keyword>
<keyword evidence="6" id="KW-0119">Carbohydrate metabolism</keyword>
<evidence type="ECO:0000313" key="11">
    <source>
        <dbReference type="Proteomes" id="UP000291832"/>
    </source>
</evidence>
<reference evidence="10 11" key="1">
    <citation type="journal article" date="2015" name="Stand. Genomic Sci.">
        <title>Genomic Encyclopedia of Bacterial and Archaeal Type Strains, Phase III: the genomes of soil and plant-associated and newly described type strains.</title>
        <authorList>
            <person name="Whitman W.B."/>
            <person name="Woyke T."/>
            <person name="Klenk H.P."/>
            <person name="Zhou Y."/>
            <person name="Lilburn T.G."/>
            <person name="Beck B.J."/>
            <person name="De Vos P."/>
            <person name="Vandamme P."/>
            <person name="Eisen J.A."/>
            <person name="Garrity G."/>
            <person name="Hugenholtz P."/>
            <person name="Kyrpides N.C."/>
        </authorList>
    </citation>
    <scope>NUCLEOTIDE SEQUENCE [LARGE SCALE GENOMIC DNA]</scope>
    <source>
        <strain evidence="10 11">RF6</strain>
    </source>
</reference>
<dbReference type="SUPFAM" id="SSF53067">
    <property type="entry name" value="Actin-like ATPase domain"/>
    <property type="match status" value="2"/>
</dbReference>
<dbReference type="GO" id="GO:0005524">
    <property type="term" value="F:ATP binding"/>
    <property type="evidence" value="ECO:0007669"/>
    <property type="project" value="UniProtKB-KW"/>
</dbReference>
<evidence type="ECO:0000259" key="9">
    <source>
        <dbReference type="Pfam" id="PF02782"/>
    </source>
</evidence>